<reference evidence="2 3" key="1">
    <citation type="submission" date="2019-09" db="EMBL/GenBank/DDBJ databases">
        <title>Genome sequence of Adhaeribacter sp. M2.</title>
        <authorList>
            <person name="Srinivasan S."/>
        </authorList>
    </citation>
    <scope>NUCLEOTIDE SEQUENCE [LARGE SCALE GENOMIC DNA]</scope>
    <source>
        <strain evidence="2 3">M2</strain>
    </source>
</reference>
<sequence>MNLRTSSVYLFLLSLITLASCEKPSDIGLNLQGNTLGTTFGTNAVSAATIVEPDSILAFKGKPIVVGKTTDGELGTITATHYTRVNLNGTNVTFDAPSRTADSAVLVLSYSGYYYGDTTISITLDVKRLSEPFIDAKTYFSTDVLATDATLGSITFKPRKNRLSSNGKEYSRLLRIKLDQNFANELMSKSGTADFSTQEAFRNYLKGIAIAPAANSASGSIIGLNTSPDSAGTQLSIAGLNLYFKDQAGKTKSHNFTLSPDAYFNGIKADRQGKLKIAPAMEVPSAETGDVTYIQENTGVKTRITFPGLENFKDGKGNVYINYAELILPVKAGTIGSIGTVTRPSSGIFLYESTPGKRVAKTSGGVAYAVQRGDAPALGITRPLRALYNTDSSFYKADITSYVQALVDKQKPNNGVIVSPVPEDSFTATAAGLAFPGTITVNRSIISTAGKGIQLRIYYSTLNQ</sequence>
<keyword evidence="1" id="KW-0732">Signal</keyword>
<proteinExistence type="predicted"/>
<name>A0A5N1IP31_9BACT</name>
<dbReference type="Proteomes" id="UP000326570">
    <property type="component" value="Unassembled WGS sequence"/>
</dbReference>
<feature type="signal peptide" evidence="1">
    <location>
        <begin position="1"/>
        <end position="19"/>
    </location>
</feature>
<dbReference type="AlphaFoldDB" id="A0A5N1IP31"/>
<dbReference type="PROSITE" id="PS51257">
    <property type="entry name" value="PROKAR_LIPOPROTEIN"/>
    <property type="match status" value="1"/>
</dbReference>
<accession>A0A5N1IP31</accession>
<evidence type="ECO:0000313" key="3">
    <source>
        <dbReference type="Proteomes" id="UP000326570"/>
    </source>
</evidence>
<feature type="chain" id="PRO_5024871864" evidence="1">
    <location>
        <begin position="20"/>
        <end position="464"/>
    </location>
</feature>
<organism evidence="2 3">
    <name type="scientific">Adhaeribacter soli</name>
    <dbReference type="NCBI Taxonomy" id="2607655"/>
    <lineage>
        <taxon>Bacteria</taxon>
        <taxon>Pseudomonadati</taxon>
        <taxon>Bacteroidota</taxon>
        <taxon>Cytophagia</taxon>
        <taxon>Cytophagales</taxon>
        <taxon>Hymenobacteraceae</taxon>
        <taxon>Adhaeribacter</taxon>
    </lineage>
</organism>
<protein>
    <submittedName>
        <fullName evidence="2">DUF4270 domain-containing protein</fullName>
    </submittedName>
</protein>
<dbReference type="InterPro" id="IPR025366">
    <property type="entry name" value="DUF4270"/>
</dbReference>
<dbReference type="Pfam" id="PF14092">
    <property type="entry name" value="DUF4270"/>
    <property type="match status" value="1"/>
</dbReference>
<evidence type="ECO:0000256" key="1">
    <source>
        <dbReference type="SAM" id="SignalP"/>
    </source>
</evidence>
<dbReference type="RefSeq" id="WP_150904341.1">
    <property type="nucleotide sequence ID" value="NZ_VTWT01000007.1"/>
</dbReference>
<evidence type="ECO:0000313" key="2">
    <source>
        <dbReference type="EMBL" id="KAA9331731.1"/>
    </source>
</evidence>
<gene>
    <name evidence="2" type="ORF">F0P94_13040</name>
</gene>
<comment type="caution">
    <text evidence="2">The sequence shown here is derived from an EMBL/GenBank/DDBJ whole genome shotgun (WGS) entry which is preliminary data.</text>
</comment>
<dbReference type="EMBL" id="VTWT01000007">
    <property type="protein sequence ID" value="KAA9331731.1"/>
    <property type="molecule type" value="Genomic_DNA"/>
</dbReference>
<keyword evidence="3" id="KW-1185">Reference proteome</keyword>